<evidence type="ECO:0000313" key="11">
    <source>
        <dbReference type="Proteomes" id="UP000315471"/>
    </source>
</evidence>
<accession>A0A5C6DM25</accession>
<keyword evidence="4" id="KW-0479">Metal-binding</keyword>
<evidence type="ECO:0000256" key="5">
    <source>
        <dbReference type="ARBA" id="ARBA00022785"/>
    </source>
</evidence>
<dbReference type="InterPro" id="IPR004453">
    <property type="entry name" value="QueG"/>
</dbReference>
<dbReference type="NCBIfam" id="TIGR00276">
    <property type="entry name" value="tRNA epoxyqueuosine(34) reductase QueG"/>
    <property type="match status" value="1"/>
</dbReference>
<evidence type="ECO:0000313" key="10">
    <source>
        <dbReference type="EMBL" id="TWU37848.1"/>
    </source>
</evidence>
<dbReference type="PROSITE" id="PS00198">
    <property type="entry name" value="4FE4S_FER_1"/>
    <property type="match status" value="1"/>
</dbReference>
<dbReference type="GO" id="GO:0052693">
    <property type="term" value="F:epoxyqueuosine reductase activity"/>
    <property type="evidence" value="ECO:0007669"/>
    <property type="project" value="TreeGrafter"/>
</dbReference>
<keyword evidence="5" id="KW-0671">Queuosine biosynthesis</keyword>
<dbReference type="AlphaFoldDB" id="A0A5C6DM25"/>
<dbReference type="GO" id="GO:0008616">
    <property type="term" value="P:tRNA queuosine(34) biosynthetic process"/>
    <property type="evidence" value="ECO:0007669"/>
    <property type="project" value="UniProtKB-KW"/>
</dbReference>
<evidence type="ECO:0000256" key="3">
    <source>
        <dbReference type="ARBA" id="ARBA00022694"/>
    </source>
</evidence>
<keyword evidence="8" id="KW-0411">Iron-sulfur</keyword>
<sequence length="341" mass="37597">MPKPPVSESDPSGLASDAFMRFLRQQATALGFVKLGIAPAIEISGFSNLAKWVDAGYAGQMTYIADRLDAYRHPSGVLEGCQSVIALAYPYPATPVIDQSELSKGAGKIARYASTGNDYHDVIHPKLKCLCKTIRRWKPESKARGVVDTAPMMERQFAELAGIGWRGKNTLLLNKELGSYFFIACVLTDVELPTDSPHHTSHCGTCTACLDACPTDAFVGPGVLDATRCISYLTIEHRGAIDEKLHEGIGDWVFGCDVCQEVCPWNRKPARHRGSNNPLPSELPLRTLSLSSALGETEESFRRKYRKTALWRTRLAGIQRNARIVIRNQVAESLRDSQHPK</sequence>
<evidence type="ECO:0000256" key="4">
    <source>
        <dbReference type="ARBA" id="ARBA00022723"/>
    </source>
</evidence>
<evidence type="ECO:0000259" key="9">
    <source>
        <dbReference type="PROSITE" id="PS51379"/>
    </source>
</evidence>
<dbReference type="FunFam" id="3.30.70.20:FF:000037">
    <property type="entry name" value="Epoxyqueuosine reductase"/>
    <property type="match status" value="1"/>
</dbReference>
<evidence type="ECO:0000256" key="1">
    <source>
        <dbReference type="ARBA" id="ARBA00022485"/>
    </source>
</evidence>
<organism evidence="10 11">
    <name type="scientific">Novipirellula aureliae</name>
    <dbReference type="NCBI Taxonomy" id="2527966"/>
    <lineage>
        <taxon>Bacteria</taxon>
        <taxon>Pseudomonadati</taxon>
        <taxon>Planctomycetota</taxon>
        <taxon>Planctomycetia</taxon>
        <taxon>Pirellulales</taxon>
        <taxon>Pirellulaceae</taxon>
        <taxon>Novipirellula</taxon>
    </lineage>
</organism>
<dbReference type="SUPFAM" id="SSF46548">
    <property type="entry name" value="alpha-helical ferredoxin"/>
    <property type="match status" value="1"/>
</dbReference>
<keyword evidence="3" id="KW-0819">tRNA processing</keyword>
<dbReference type="Gene3D" id="3.30.70.20">
    <property type="match status" value="1"/>
</dbReference>
<evidence type="ECO:0000256" key="7">
    <source>
        <dbReference type="ARBA" id="ARBA00023004"/>
    </source>
</evidence>
<dbReference type="PANTHER" id="PTHR30002">
    <property type="entry name" value="EPOXYQUEUOSINE REDUCTASE"/>
    <property type="match status" value="1"/>
</dbReference>
<dbReference type="PANTHER" id="PTHR30002:SF4">
    <property type="entry name" value="EPOXYQUEUOSINE REDUCTASE"/>
    <property type="match status" value="1"/>
</dbReference>
<dbReference type="Proteomes" id="UP000315471">
    <property type="component" value="Unassembled WGS sequence"/>
</dbReference>
<dbReference type="RefSeq" id="WP_231617756.1">
    <property type="nucleotide sequence ID" value="NZ_SJPY01000007.1"/>
</dbReference>
<evidence type="ECO:0000256" key="6">
    <source>
        <dbReference type="ARBA" id="ARBA00023002"/>
    </source>
</evidence>
<dbReference type="EMBL" id="SJPY01000007">
    <property type="protein sequence ID" value="TWU37848.1"/>
    <property type="molecule type" value="Genomic_DNA"/>
</dbReference>
<dbReference type="GO" id="GO:0046872">
    <property type="term" value="F:metal ion binding"/>
    <property type="evidence" value="ECO:0007669"/>
    <property type="project" value="UniProtKB-KW"/>
</dbReference>
<feature type="domain" description="4Fe-4S ferredoxin-type" evidence="9">
    <location>
        <begin position="194"/>
        <end position="223"/>
    </location>
</feature>
<evidence type="ECO:0000256" key="8">
    <source>
        <dbReference type="ARBA" id="ARBA00023014"/>
    </source>
</evidence>
<evidence type="ECO:0000256" key="2">
    <source>
        <dbReference type="ARBA" id="ARBA00022490"/>
    </source>
</evidence>
<dbReference type="InterPro" id="IPR017896">
    <property type="entry name" value="4Fe4S_Fe-S-bd"/>
</dbReference>
<dbReference type="Pfam" id="PF13484">
    <property type="entry name" value="Fer4_16"/>
    <property type="match status" value="1"/>
</dbReference>
<dbReference type="PROSITE" id="PS51379">
    <property type="entry name" value="4FE4S_FER_2"/>
    <property type="match status" value="1"/>
</dbReference>
<dbReference type="EC" id="1.1.-.-" evidence="10"/>
<gene>
    <name evidence="10" type="primary">queG</name>
    <name evidence="10" type="ORF">Q31b_46370</name>
</gene>
<keyword evidence="1" id="KW-0004">4Fe-4S</keyword>
<proteinExistence type="predicted"/>
<reference evidence="10 11" key="1">
    <citation type="submission" date="2019-02" db="EMBL/GenBank/DDBJ databases">
        <title>Deep-cultivation of Planctomycetes and their phenomic and genomic characterization uncovers novel biology.</title>
        <authorList>
            <person name="Wiegand S."/>
            <person name="Jogler M."/>
            <person name="Boedeker C."/>
            <person name="Pinto D."/>
            <person name="Vollmers J."/>
            <person name="Rivas-Marin E."/>
            <person name="Kohn T."/>
            <person name="Peeters S.H."/>
            <person name="Heuer A."/>
            <person name="Rast P."/>
            <person name="Oberbeckmann S."/>
            <person name="Bunk B."/>
            <person name="Jeske O."/>
            <person name="Meyerdierks A."/>
            <person name="Storesund J.E."/>
            <person name="Kallscheuer N."/>
            <person name="Luecker S."/>
            <person name="Lage O.M."/>
            <person name="Pohl T."/>
            <person name="Merkel B.J."/>
            <person name="Hornburger P."/>
            <person name="Mueller R.-W."/>
            <person name="Bruemmer F."/>
            <person name="Labrenz M."/>
            <person name="Spormann A.M."/>
            <person name="Op Den Camp H."/>
            <person name="Overmann J."/>
            <person name="Amann R."/>
            <person name="Jetten M.S.M."/>
            <person name="Mascher T."/>
            <person name="Medema M.H."/>
            <person name="Devos D.P."/>
            <person name="Kaster A.-K."/>
            <person name="Ovreas L."/>
            <person name="Rohde M."/>
            <person name="Galperin M.Y."/>
            <person name="Jogler C."/>
        </authorList>
    </citation>
    <scope>NUCLEOTIDE SEQUENCE [LARGE SCALE GENOMIC DNA]</scope>
    <source>
        <strain evidence="10 11">Q31b</strain>
    </source>
</reference>
<protein>
    <submittedName>
        <fullName evidence="10">Epoxyqueuosine reductase</fullName>
        <ecNumber evidence="10">1.1.-.-</ecNumber>
    </submittedName>
</protein>
<comment type="caution">
    <text evidence="10">The sequence shown here is derived from an EMBL/GenBank/DDBJ whole genome shotgun (WGS) entry which is preliminary data.</text>
</comment>
<keyword evidence="2" id="KW-0963">Cytoplasm</keyword>
<dbReference type="InterPro" id="IPR017900">
    <property type="entry name" value="4Fe4S_Fe_S_CS"/>
</dbReference>
<dbReference type="InterPro" id="IPR013542">
    <property type="entry name" value="QueG_DUF1730"/>
</dbReference>
<dbReference type="GO" id="GO:0051539">
    <property type="term" value="F:4 iron, 4 sulfur cluster binding"/>
    <property type="evidence" value="ECO:0007669"/>
    <property type="project" value="UniProtKB-KW"/>
</dbReference>
<keyword evidence="11" id="KW-1185">Reference proteome</keyword>
<keyword evidence="7" id="KW-0408">Iron</keyword>
<name>A0A5C6DM25_9BACT</name>
<keyword evidence="6 10" id="KW-0560">Oxidoreductase</keyword>
<dbReference type="Pfam" id="PF08331">
    <property type="entry name" value="QueG_DUF1730"/>
    <property type="match status" value="1"/>
</dbReference>